<dbReference type="Pfam" id="PF00675">
    <property type="entry name" value="Peptidase_M16"/>
    <property type="match status" value="1"/>
</dbReference>
<dbReference type="SUPFAM" id="SSF63411">
    <property type="entry name" value="LuxS/MPP-like metallohydrolase"/>
    <property type="match status" value="2"/>
</dbReference>
<dbReference type="Gene3D" id="3.30.830.10">
    <property type="entry name" value="Metalloenzyme, LuxS/M16 peptidase-like"/>
    <property type="match status" value="2"/>
</dbReference>
<evidence type="ECO:0000259" key="1">
    <source>
        <dbReference type="Pfam" id="PF00675"/>
    </source>
</evidence>
<gene>
    <name evidence="3" type="ORF">IAC18_05355</name>
</gene>
<evidence type="ECO:0000313" key="3">
    <source>
        <dbReference type="EMBL" id="HIS66973.1"/>
    </source>
</evidence>
<dbReference type="NCBIfam" id="NF047421">
    <property type="entry name" value="YfmH_fam"/>
    <property type="match status" value="1"/>
</dbReference>
<dbReference type="InterPro" id="IPR011765">
    <property type="entry name" value="Pept_M16_N"/>
</dbReference>
<sequence length="426" mass="46500">MQRREYPGLGDALWAGTLENGLPIYVVPRPGFRRRQALLAVNYGAAARDFTLEGRRESTPAGTAHFLEHKMFDLPEGNAMSIFTARGADSNAWTAADMTAYYFECDELFEENLELLLRLVSTPYFTPESVEKERGIIAQEILMTEDDPSFVLYTDAMGALFERHPLRESVAGTVESIAGITPETLYACHRAFYRPSNAALCIVGDVEPERCAEAASRVEWTDGGGCAAPDFGPPEGLEPVKTRTERAMDVSEPLFTVAAKLCTALPQGEEASRLITAGALAARCLFGQSSEFYTSLYAEGLLRGDFYRDVSPLAGTLLFECGGASAEPGRVFERLCAALSAAAGRGLDAAGFERARRADYGVSLRMLNDADALASALARCHFGGYGLYEGFEHIRAVTLGEAEAFVREYLRPERLAFSLVNPKERT</sequence>
<evidence type="ECO:0000313" key="4">
    <source>
        <dbReference type="Proteomes" id="UP000824001"/>
    </source>
</evidence>
<dbReference type="Pfam" id="PF05193">
    <property type="entry name" value="Peptidase_M16_C"/>
    <property type="match status" value="1"/>
</dbReference>
<evidence type="ECO:0000259" key="2">
    <source>
        <dbReference type="Pfam" id="PF05193"/>
    </source>
</evidence>
<proteinExistence type="predicted"/>
<dbReference type="InterPro" id="IPR007863">
    <property type="entry name" value="Peptidase_M16_C"/>
</dbReference>
<dbReference type="GO" id="GO:0046872">
    <property type="term" value="F:metal ion binding"/>
    <property type="evidence" value="ECO:0007669"/>
    <property type="project" value="InterPro"/>
</dbReference>
<dbReference type="Proteomes" id="UP000824001">
    <property type="component" value="Unassembled WGS sequence"/>
</dbReference>
<name>A0A9D1FDM7_9FIRM</name>
<dbReference type="InterPro" id="IPR011249">
    <property type="entry name" value="Metalloenz_LuxS/M16"/>
</dbReference>
<dbReference type="PANTHER" id="PTHR11851:SF134">
    <property type="entry name" value="ZINC-DEPENDENT PROTEASE"/>
    <property type="match status" value="1"/>
</dbReference>
<dbReference type="PANTHER" id="PTHR11851">
    <property type="entry name" value="METALLOPROTEASE"/>
    <property type="match status" value="1"/>
</dbReference>
<protein>
    <submittedName>
        <fullName evidence="3">Insulinase family protein</fullName>
    </submittedName>
</protein>
<reference evidence="3" key="1">
    <citation type="submission" date="2020-10" db="EMBL/GenBank/DDBJ databases">
        <authorList>
            <person name="Gilroy R."/>
        </authorList>
    </citation>
    <scope>NUCLEOTIDE SEQUENCE</scope>
    <source>
        <strain evidence="3">ChiHjej10B9-9673</strain>
    </source>
</reference>
<dbReference type="InterPro" id="IPR050361">
    <property type="entry name" value="MPP/UQCRC_Complex"/>
</dbReference>
<reference evidence="3" key="2">
    <citation type="journal article" date="2021" name="PeerJ">
        <title>Extensive microbial diversity within the chicken gut microbiome revealed by metagenomics and culture.</title>
        <authorList>
            <person name="Gilroy R."/>
            <person name="Ravi A."/>
            <person name="Getino M."/>
            <person name="Pursley I."/>
            <person name="Horton D.L."/>
            <person name="Alikhan N.F."/>
            <person name="Baker D."/>
            <person name="Gharbi K."/>
            <person name="Hall N."/>
            <person name="Watson M."/>
            <person name="Adriaenssens E.M."/>
            <person name="Foster-Nyarko E."/>
            <person name="Jarju S."/>
            <person name="Secka A."/>
            <person name="Antonio M."/>
            <person name="Oren A."/>
            <person name="Chaudhuri R.R."/>
            <person name="La Ragione R."/>
            <person name="Hildebrand F."/>
            <person name="Pallen M.J."/>
        </authorList>
    </citation>
    <scope>NUCLEOTIDE SEQUENCE</scope>
    <source>
        <strain evidence="3">ChiHjej10B9-9673</strain>
    </source>
</reference>
<dbReference type="AlphaFoldDB" id="A0A9D1FDM7"/>
<organism evidence="3 4">
    <name type="scientific">Candidatus Scatomorpha merdipullorum</name>
    <dbReference type="NCBI Taxonomy" id="2840927"/>
    <lineage>
        <taxon>Bacteria</taxon>
        <taxon>Bacillati</taxon>
        <taxon>Bacillota</taxon>
        <taxon>Clostridia</taxon>
        <taxon>Eubacteriales</taxon>
        <taxon>Candidatus Scatomorpha</taxon>
    </lineage>
</organism>
<accession>A0A9D1FDM7</accession>
<feature type="domain" description="Peptidase M16 N-terminal" evidence="1">
    <location>
        <begin position="61"/>
        <end position="173"/>
    </location>
</feature>
<dbReference type="EMBL" id="DVJK01000150">
    <property type="protein sequence ID" value="HIS66973.1"/>
    <property type="molecule type" value="Genomic_DNA"/>
</dbReference>
<comment type="caution">
    <text evidence="3">The sequence shown here is derived from an EMBL/GenBank/DDBJ whole genome shotgun (WGS) entry which is preliminary data.</text>
</comment>
<feature type="domain" description="Peptidase M16 C-terminal" evidence="2">
    <location>
        <begin position="180"/>
        <end position="357"/>
    </location>
</feature>